<dbReference type="Gene3D" id="3.40.1090.10">
    <property type="entry name" value="Cytosolic phospholipase A2 catalytic domain"/>
    <property type="match status" value="1"/>
</dbReference>
<dbReference type="Proteomes" id="UP001165663">
    <property type="component" value="Unassembled WGS sequence"/>
</dbReference>
<keyword evidence="1" id="KW-1133">Transmembrane helix</keyword>
<feature type="transmembrane region" description="Helical" evidence="1">
    <location>
        <begin position="533"/>
        <end position="566"/>
    </location>
</feature>
<feature type="transmembrane region" description="Helical" evidence="1">
    <location>
        <begin position="350"/>
        <end position="373"/>
    </location>
</feature>
<dbReference type="SUPFAM" id="SSF52151">
    <property type="entry name" value="FabD/lysophospholipase-like"/>
    <property type="match status" value="1"/>
</dbReference>
<dbReference type="AlphaFoldDB" id="A0A9P3QB89"/>
<feature type="transmembrane region" description="Helical" evidence="1">
    <location>
        <begin position="55"/>
        <end position="79"/>
    </location>
</feature>
<evidence type="ECO:0000313" key="2">
    <source>
        <dbReference type="EMBL" id="GLB85752.1"/>
    </source>
</evidence>
<keyword evidence="1" id="KW-0812">Transmembrane</keyword>
<evidence type="ECO:0000313" key="3">
    <source>
        <dbReference type="EMBL" id="GLD32379.1"/>
    </source>
</evidence>
<feature type="transmembrane region" description="Helical" evidence="1">
    <location>
        <begin position="91"/>
        <end position="112"/>
    </location>
</feature>
<accession>A0A9P3QB89</accession>
<dbReference type="InterPro" id="IPR016035">
    <property type="entry name" value="Acyl_Trfase/lysoPLipase"/>
</dbReference>
<sequence>MTPSTQRLLLRSTPLVTIVGAALLVICRKEASPAGLERYTFGDRNPVPAGLDDALFADIGFIAGYGLVLGAFVVLLRAFAISSTGRAFANYARAAVLVTLVADATEDVLLYLSTYTWPERTALATAAAAAATIKWCAALLAVLSVPGACGALLRWGWAWLRTRLGKETHWWHKVLADEGKSAVPASLTTAETTWAKAYHVPGATAQPDNGDRDDKDLPIAICLSGGGVRSACVAMGATQVFARADYPVELDADAADTQTQRPPRNTEGQPKLLDSVDYIISVSGGGYTAGARLLAVQPDSERPAESGKSLLSQRFGEGSAEFDHMRRHSSYIADSPSALLSAFAQVLKNLLASLVTLLAVPVIVGSLLGYLLANPRFPIAAFVPVGDPLKPQELSSYPDDYFLALTNHVYPWWAIGFFASCAVVFTMLALVIECVSEKREAWRIKMTRWALGCAMFGLLIFAITVAMPELMHLCASAIDIDKDGHAQSAQKATGFLTGVVGLQYLAAIVAIAWKKRGNLPATAPSTGRWKSLFPPGVFAILIVLATLAALAAVWLMVLGSFAAGIFYQVTLPRHGAIGGIRYQELWLLGLVLTVGFLGFADVTSLSLHPFYRRRLASAFAVRREVPRGSATALAAPYPAREPTWLHDYGEVTVGKRPEFVFAAAAAISGEGKPAPGLNAVSFVLGAKHIGGPQLGWLKTEELWHAATPRLRRDMTVQAAVAISGAAFASAMGRQNKGFQKLLAVSGARLGTWLPNPRFVANLRDSLDHAAAGKSDHHADTRWWPQSLPTIRGAGYFYRELFGINNRDARLVQVTDGGHYENLGLVEALRRRCRLIYCIDGGGDAPPLLSGLSDAIRLAKYELGVDIILDEDGQFGVGNLAPGSGRDFTDNPSLAALNSRVTRGLVAKGTITYPKVAGVKGDKGTLIFAKAVLWRDCPDWLLTYAAAKENAVFPHDPTSDQWFTEGQFAAYCELGRLAGTAATQCAATLHGVD</sequence>
<dbReference type="EMBL" id="BRZI01000042">
    <property type="protein sequence ID" value="GLD32379.1"/>
    <property type="molecule type" value="Genomic_DNA"/>
</dbReference>
<comment type="caution">
    <text evidence="3">The sequence shown here is derived from an EMBL/GenBank/DDBJ whole genome shotgun (WGS) entry which is preliminary data.</text>
</comment>
<feature type="transmembrane region" description="Helical" evidence="1">
    <location>
        <begin position="447"/>
        <end position="467"/>
    </location>
</feature>
<evidence type="ECO:0008006" key="5">
    <source>
        <dbReference type="Google" id="ProtNLM"/>
    </source>
</evidence>
<keyword evidence="4" id="KW-1185">Reference proteome</keyword>
<dbReference type="EMBL" id="BRXE01000097">
    <property type="protein sequence ID" value="GLB85752.1"/>
    <property type="molecule type" value="Genomic_DNA"/>
</dbReference>
<reference evidence="3" key="1">
    <citation type="submission" date="2022-08" db="EMBL/GenBank/DDBJ databases">
        <title>Mycobacterium kiyosense sp. nov., scotochromogenic slow-glowing species isolated from respiratory specimens.</title>
        <authorList>
            <person name="Fukano H."/>
            <person name="Kazumi Y."/>
            <person name="Sakagami N."/>
            <person name="Ato M."/>
            <person name="Mitarai S."/>
            <person name="Hoshino Y."/>
        </authorList>
    </citation>
    <scope>NUCLEOTIDE SEQUENCE</scope>
    <source>
        <strain evidence="3">1413</strain>
        <strain evidence="2">SRL2020-028</strain>
    </source>
</reference>
<feature type="transmembrane region" description="Helical" evidence="1">
    <location>
        <begin position="586"/>
        <end position="607"/>
    </location>
</feature>
<feature type="transmembrane region" description="Helical" evidence="1">
    <location>
        <begin position="132"/>
        <end position="153"/>
    </location>
</feature>
<protein>
    <recommendedName>
        <fullName evidence="5">PNPLA domain-containing protein</fullName>
    </recommendedName>
</protein>
<feature type="transmembrane region" description="Helical" evidence="1">
    <location>
        <begin position="410"/>
        <end position="435"/>
    </location>
</feature>
<keyword evidence="1" id="KW-0472">Membrane</keyword>
<dbReference type="RefSeq" id="WP_236976055.1">
    <property type="nucleotide sequence ID" value="NZ_BRXE01000097.1"/>
</dbReference>
<organism evidence="3 4">
    <name type="scientific">Mycobacterium kiyosense</name>
    <dbReference type="NCBI Taxonomy" id="2871094"/>
    <lineage>
        <taxon>Bacteria</taxon>
        <taxon>Bacillati</taxon>
        <taxon>Actinomycetota</taxon>
        <taxon>Actinomycetes</taxon>
        <taxon>Mycobacteriales</taxon>
        <taxon>Mycobacteriaceae</taxon>
        <taxon>Mycobacterium</taxon>
    </lineage>
</organism>
<feature type="transmembrane region" description="Helical" evidence="1">
    <location>
        <begin position="492"/>
        <end position="513"/>
    </location>
</feature>
<evidence type="ECO:0000313" key="4">
    <source>
        <dbReference type="Proteomes" id="UP001064782"/>
    </source>
</evidence>
<dbReference type="GeneID" id="83631549"/>
<proteinExistence type="predicted"/>
<name>A0A9P3QB89_9MYCO</name>
<gene>
    <name evidence="3" type="ORF">Mkiyose1413_42620</name>
    <name evidence="2" type="ORF">SRL2020028_50080</name>
</gene>
<dbReference type="Proteomes" id="UP001064782">
    <property type="component" value="Unassembled WGS sequence"/>
</dbReference>
<evidence type="ECO:0000256" key="1">
    <source>
        <dbReference type="SAM" id="Phobius"/>
    </source>
</evidence>